<dbReference type="PROSITE" id="PS51257">
    <property type="entry name" value="PROKAR_LIPOPROTEIN"/>
    <property type="match status" value="1"/>
</dbReference>
<evidence type="ECO:0000256" key="2">
    <source>
        <dbReference type="ARBA" id="ARBA00022723"/>
    </source>
</evidence>
<comment type="caution">
    <text evidence="5">The sequence shown here is derived from an EMBL/GenBank/DDBJ whole genome shotgun (WGS) entry which is preliminary data.</text>
</comment>
<dbReference type="RefSeq" id="WP_192595767.1">
    <property type="nucleotide sequence ID" value="NZ_JADBED010000001.1"/>
</dbReference>
<accession>A0ABR9JH45</accession>
<dbReference type="NCBIfam" id="TIGR01256">
    <property type="entry name" value="modA"/>
    <property type="match status" value="1"/>
</dbReference>
<dbReference type="Proteomes" id="UP000643525">
    <property type="component" value="Unassembled WGS sequence"/>
</dbReference>
<dbReference type="PIRSF" id="PIRSF004846">
    <property type="entry name" value="ModA"/>
    <property type="match status" value="1"/>
</dbReference>
<reference evidence="5 6" key="1">
    <citation type="submission" date="2020-10" db="EMBL/GenBank/DDBJ databases">
        <title>Sequencing the genomes of 1000 actinobacteria strains.</title>
        <authorList>
            <person name="Klenk H.-P."/>
        </authorList>
    </citation>
    <scope>NUCLEOTIDE SEQUENCE [LARGE SCALE GENOMIC DNA]</scope>
    <source>
        <strain evidence="5 6">DSM 15666</strain>
    </source>
</reference>
<dbReference type="InterPro" id="IPR005950">
    <property type="entry name" value="ModA"/>
</dbReference>
<evidence type="ECO:0000313" key="5">
    <source>
        <dbReference type="EMBL" id="MBE1524802.1"/>
    </source>
</evidence>
<keyword evidence="6" id="KW-1185">Reference proteome</keyword>
<organism evidence="5 6">
    <name type="scientific">Nesterenkonia lutea</name>
    <dbReference type="NCBI Taxonomy" id="272919"/>
    <lineage>
        <taxon>Bacteria</taxon>
        <taxon>Bacillati</taxon>
        <taxon>Actinomycetota</taxon>
        <taxon>Actinomycetes</taxon>
        <taxon>Micrococcales</taxon>
        <taxon>Micrococcaceae</taxon>
        <taxon>Nesterenkonia</taxon>
    </lineage>
</organism>
<dbReference type="InterPro" id="IPR050682">
    <property type="entry name" value="ModA/WtpA"/>
</dbReference>
<gene>
    <name evidence="5" type="ORF">H4W27_001920</name>
</gene>
<feature type="chain" id="PRO_5045992596" evidence="4">
    <location>
        <begin position="30"/>
        <end position="281"/>
    </location>
</feature>
<evidence type="ECO:0000256" key="1">
    <source>
        <dbReference type="ARBA" id="ARBA00009175"/>
    </source>
</evidence>
<dbReference type="SUPFAM" id="SSF53850">
    <property type="entry name" value="Periplasmic binding protein-like II"/>
    <property type="match status" value="1"/>
</dbReference>
<dbReference type="EMBL" id="JADBED010000001">
    <property type="protein sequence ID" value="MBE1524802.1"/>
    <property type="molecule type" value="Genomic_DNA"/>
</dbReference>
<evidence type="ECO:0000313" key="6">
    <source>
        <dbReference type="Proteomes" id="UP000643525"/>
    </source>
</evidence>
<dbReference type="PANTHER" id="PTHR30632">
    <property type="entry name" value="MOLYBDATE-BINDING PERIPLASMIC PROTEIN"/>
    <property type="match status" value="1"/>
</dbReference>
<keyword evidence="3 4" id="KW-0732">Signal</keyword>
<dbReference type="PANTHER" id="PTHR30632:SF0">
    <property type="entry name" value="SULFATE-BINDING PROTEIN"/>
    <property type="match status" value="1"/>
</dbReference>
<dbReference type="Gene3D" id="3.40.190.10">
    <property type="entry name" value="Periplasmic binding protein-like II"/>
    <property type="match status" value="2"/>
</dbReference>
<comment type="similarity">
    <text evidence="1">Belongs to the bacterial solute-binding protein ModA family.</text>
</comment>
<protein>
    <submittedName>
        <fullName evidence="5">Molybdate transport system substrate-binding protein</fullName>
    </submittedName>
</protein>
<evidence type="ECO:0000256" key="3">
    <source>
        <dbReference type="ARBA" id="ARBA00022729"/>
    </source>
</evidence>
<evidence type="ECO:0000256" key="4">
    <source>
        <dbReference type="SAM" id="SignalP"/>
    </source>
</evidence>
<dbReference type="Pfam" id="PF13531">
    <property type="entry name" value="SBP_bac_11"/>
    <property type="match status" value="1"/>
</dbReference>
<sequence>MRSSARIGMPGARSRVAAGLLLAGLLALAGCSSAPGSETESTSDSLTASEISVFVAASLDEVMTTIAADFEADTGISVRLSSAGSADLLAQLLQGAPADLFIPADERTMDRAATQDLISAPTQLIASNTLVIAVPAGNPAQIDALEDLEGPAGASSAPNSPVLVQCAPQVPCGAAARQVAAAADVSLAPVSEELSVTDVLGKVRSGEADAGLVYSTDVRLAAAEVDAVDIPEAAEFPNRYPAAVLAESAQPEAAAAFLEFLLTEDGQRPLREAGFTPAGES</sequence>
<feature type="signal peptide" evidence="4">
    <location>
        <begin position="1"/>
        <end position="29"/>
    </location>
</feature>
<keyword evidence="2" id="KW-0479">Metal-binding</keyword>
<name>A0ABR9JH45_9MICC</name>
<proteinExistence type="inferred from homology"/>